<dbReference type="Pfam" id="PF13342">
    <property type="entry name" value="Toprim_Crpt"/>
    <property type="match status" value="1"/>
</dbReference>
<dbReference type="InterPro" id="IPR000380">
    <property type="entry name" value="Topo_IA"/>
</dbReference>
<dbReference type="GO" id="GO:0003677">
    <property type="term" value="F:DNA binding"/>
    <property type="evidence" value="ECO:0007669"/>
    <property type="project" value="InterPro"/>
</dbReference>
<dbReference type="GO" id="GO:0006265">
    <property type="term" value="P:DNA topological change"/>
    <property type="evidence" value="ECO:0007669"/>
    <property type="project" value="InterPro"/>
</dbReference>
<evidence type="ECO:0000313" key="3">
    <source>
        <dbReference type="EMBL" id="VUX62444.1"/>
    </source>
</evidence>
<evidence type="ECO:0000259" key="2">
    <source>
        <dbReference type="PROSITE" id="PS52039"/>
    </source>
</evidence>
<organism evidence="3 4">
    <name type="scientific">Bifidobacterium pseudocatenulatum</name>
    <dbReference type="NCBI Taxonomy" id="28026"/>
    <lineage>
        <taxon>Bacteria</taxon>
        <taxon>Bacillati</taxon>
        <taxon>Actinomycetota</taxon>
        <taxon>Actinomycetes</taxon>
        <taxon>Bifidobacteriales</taxon>
        <taxon>Bifidobacteriaceae</taxon>
        <taxon>Bifidobacterium</taxon>
    </lineage>
</organism>
<dbReference type="RefSeq" id="WP_117656398.1">
    <property type="nucleotide sequence ID" value="NZ_CABHOD010000003.1"/>
</dbReference>
<dbReference type="PANTHER" id="PTHR11390:SF21">
    <property type="entry name" value="DNA TOPOISOMERASE 3-ALPHA"/>
    <property type="match status" value="1"/>
</dbReference>
<evidence type="ECO:0000313" key="4">
    <source>
        <dbReference type="Proteomes" id="UP000331308"/>
    </source>
</evidence>
<accession>A0AAX3IUV2</accession>
<dbReference type="InterPro" id="IPR013824">
    <property type="entry name" value="Topo_IA_cen_sub1"/>
</dbReference>
<keyword evidence="1 3" id="KW-0413">Isomerase</keyword>
<evidence type="ECO:0000256" key="1">
    <source>
        <dbReference type="ARBA" id="ARBA00023235"/>
    </source>
</evidence>
<dbReference type="GO" id="GO:0043597">
    <property type="term" value="C:cytoplasmic replication fork"/>
    <property type="evidence" value="ECO:0007669"/>
    <property type="project" value="TreeGrafter"/>
</dbReference>
<dbReference type="GO" id="GO:0006281">
    <property type="term" value="P:DNA repair"/>
    <property type="evidence" value="ECO:0007669"/>
    <property type="project" value="TreeGrafter"/>
</dbReference>
<dbReference type="InterPro" id="IPR025589">
    <property type="entry name" value="Toprim_C_rpt"/>
</dbReference>
<dbReference type="Pfam" id="PF01131">
    <property type="entry name" value="Topoisom_bac"/>
    <property type="match status" value="1"/>
</dbReference>
<dbReference type="AlphaFoldDB" id="A0AAX3IUV2"/>
<dbReference type="InterPro" id="IPR013497">
    <property type="entry name" value="Topo_IA_cen"/>
</dbReference>
<dbReference type="SUPFAM" id="SSF56712">
    <property type="entry name" value="Prokaryotic type I DNA topoisomerase"/>
    <property type="match status" value="1"/>
</dbReference>
<dbReference type="PANTHER" id="PTHR11390">
    <property type="entry name" value="PROKARYOTIC DNA TOPOISOMERASE"/>
    <property type="match status" value="1"/>
</dbReference>
<dbReference type="GO" id="GO:0003917">
    <property type="term" value="F:DNA topoisomerase type I (single strand cut, ATP-independent) activity"/>
    <property type="evidence" value="ECO:0007669"/>
    <property type="project" value="InterPro"/>
</dbReference>
<dbReference type="EC" id="5.99.1.2" evidence="3"/>
<name>A0AAX3IUV2_BIFPS</name>
<dbReference type="PROSITE" id="PS52039">
    <property type="entry name" value="TOPO_IA_2"/>
    <property type="match status" value="1"/>
</dbReference>
<dbReference type="GO" id="GO:0006310">
    <property type="term" value="P:DNA recombination"/>
    <property type="evidence" value="ECO:0007669"/>
    <property type="project" value="TreeGrafter"/>
</dbReference>
<proteinExistence type="predicted"/>
<dbReference type="Proteomes" id="UP000331308">
    <property type="component" value="Unassembled WGS sequence"/>
</dbReference>
<gene>
    <name evidence="3" type="primary">topB_1</name>
    <name evidence="3" type="ORF">BPLFYP29_00437</name>
</gene>
<dbReference type="InterPro" id="IPR023405">
    <property type="entry name" value="Topo_IA_core_domain"/>
</dbReference>
<dbReference type="Gene3D" id="1.10.460.10">
    <property type="entry name" value="Topoisomerase I, domain 2"/>
    <property type="match status" value="1"/>
</dbReference>
<protein>
    <submittedName>
        <fullName evidence="3">DNA topoisomerase 3</fullName>
        <ecNumber evidence="3">5.99.1.2</ecNumber>
    </submittedName>
</protein>
<sequence length="256" mass="29135">MRKGETKPPKSFTEATLLSAMEHASRFVDDKDLKEALDDDESHSGGIGTPATRAEVIEKLIQSEYVKLKGKQLRSILTGRNLITVVSPELRNVEYTARMEQKLSQVERGERSTLEVMNLFRKEVAGIPRQVGEIVRLNGDAIRPRQQNPETESYGLWPKCGQPVIRKGKFWQCSTNKREKQSDGTWQTVSGCGWKLYQTICSKNLTDPMVRTLLEKYQIHVNGSTSQAGKKFSASLILNPDNTVKFDFSQRRYLRR</sequence>
<comment type="caution">
    <text evidence="3">The sequence shown here is derived from an EMBL/GenBank/DDBJ whole genome shotgun (WGS) entry which is preliminary data.</text>
</comment>
<feature type="domain" description="Topo IA-type catalytic" evidence="2">
    <location>
        <begin position="1"/>
        <end position="128"/>
    </location>
</feature>
<dbReference type="EMBL" id="CABHOD010000003">
    <property type="protein sequence ID" value="VUX62444.1"/>
    <property type="molecule type" value="Genomic_DNA"/>
</dbReference>
<reference evidence="3 4" key="1">
    <citation type="submission" date="2019-07" db="EMBL/GenBank/DDBJ databases">
        <authorList>
            <person name="Chang H.-W."/>
            <person name="Raman A."/>
            <person name="Venkatesh S."/>
            <person name="Gehrig J."/>
        </authorList>
    </citation>
    <scope>NUCLEOTIDE SEQUENCE [LARGE SCALE GENOMIC DNA]</scope>
    <source>
        <strain evidence="3">Bifidobacterium_pseudocatenulatum_LFYP_29</strain>
    </source>
</reference>